<name>A0ACC1P370_9PEZI</name>
<sequence>MKPAIILLSFASSCRSGQTHGDNNCEFRQFPSLATGDLGGHARPESGYDENNYRHYFDYENPKHDKTPSIFLIPSVIEHGSAPPQAPGRLHLLRKAPPGFAKVLTISRPKLYQHPQQNQQLAALLL</sequence>
<keyword evidence="2" id="KW-1185">Reference proteome</keyword>
<evidence type="ECO:0000313" key="2">
    <source>
        <dbReference type="Proteomes" id="UP001143856"/>
    </source>
</evidence>
<proteinExistence type="predicted"/>
<organism evidence="1 2">
    <name type="scientific">Xylaria curta</name>
    <dbReference type="NCBI Taxonomy" id="42375"/>
    <lineage>
        <taxon>Eukaryota</taxon>
        <taxon>Fungi</taxon>
        <taxon>Dikarya</taxon>
        <taxon>Ascomycota</taxon>
        <taxon>Pezizomycotina</taxon>
        <taxon>Sordariomycetes</taxon>
        <taxon>Xylariomycetidae</taxon>
        <taxon>Xylariales</taxon>
        <taxon>Xylariaceae</taxon>
        <taxon>Xylaria</taxon>
    </lineage>
</organism>
<gene>
    <name evidence="1" type="ORF">NUW58_g5742</name>
</gene>
<accession>A0ACC1P370</accession>
<dbReference type="EMBL" id="JAPDGR010001174">
    <property type="protein sequence ID" value="KAJ2985048.1"/>
    <property type="molecule type" value="Genomic_DNA"/>
</dbReference>
<evidence type="ECO:0000313" key="1">
    <source>
        <dbReference type="EMBL" id="KAJ2985048.1"/>
    </source>
</evidence>
<comment type="caution">
    <text evidence="1">The sequence shown here is derived from an EMBL/GenBank/DDBJ whole genome shotgun (WGS) entry which is preliminary data.</text>
</comment>
<reference evidence="1" key="1">
    <citation type="submission" date="2022-10" db="EMBL/GenBank/DDBJ databases">
        <title>Genome Sequence of Xylaria curta.</title>
        <authorList>
            <person name="Buettner E."/>
        </authorList>
    </citation>
    <scope>NUCLEOTIDE SEQUENCE</scope>
    <source>
        <strain evidence="1">Babe10</strain>
    </source>
</reference>
<dbReference type="Proteomes" id="UP001143856">
    <property type="component" value="Unassembled WGS sequence"/>
</dbReference>
<protein>
    <submittedName>
        <fullName evidence="1">Uncharacterized protein</fullName>
    </submittedName>
</protein>